<proteinExistence type="predicted"/>
<feature type="compositionally biased region" description="Acidic residues" evidence="1">
    <location>
        <begin position="253"/>
        <end position="270"/>
    </location>
</feature>
<evidence type="ECO:0000313" key="2">
    <source>
        <dbReference type="EMBL" id="KAK7398310.1"/>
    </source>
</evidence>
<protein>
    <submittedName>
        <fullName evidence="2">Uncharacterized protein</fullName>
    </submittedName>
</protein>
<keyword evidence="3" id="KW-1185">Reference proteome</keyword>
<sequence length="277" mass="30799">MDAPPPPDHPSAAMWAFLHGPALKDIQPHSNGFWVMAGHDEDTFRLGFVHQPTLEEPTELMYQNFRPMRTVMEVQKHAPGLIYEYKGEETAIPEVDDGFALPDESEDRAVHLTYPRNTEGLIQTYGLEPPHLLQDISPEYARHTQDNAAAQAAQSAFPQIMPAQDQQMLAHGGDQQHHLQLYGGQEQQQQQVGPVFMNDGSWSFAVPRRPNVDGLPTNTVAPQNLFQDGGAAVGSSTEDQNMDQDGGITWGELPDDDHDDHDETPPDDDEQMAHPNL</sequence>
<comment type="caution">
    <text evidence="2">The sequence shown here is derived from an EMBL/GenBank/DDBJ whole genome shotgun (WGS) entry which is preliminary data.</text>
</comment>
<dbReference type="Proteomes" id="UP001498476">
    <property type="component" value="Unassembled WGS sequence"/>
</dbReference>
<dbReference type="EMBL" id="JAZAVJ010000350">
    <property type="protein sequence ID" value="KAK7398310.1"/>
    <property type="molecule type" value="Genomic_DNA"/>
</dbReference>
<evidence type="ECO:0000256" key="1">
    <source>
        <dbReference type="SAM" id="MobiDB-lite"/>
    </source>
</evidence>
<feature type="region of interest" description="Disordered" evidence="1">
    <location>
        <begin position="207"/>
        <end position="277"/>
    </location>
</feature>
<name>A0ABR1GJF1_9HYPO</name>
<accession>A0ABR1GJF1</accession>
<organism evidence="2 3">
    <name type="scientific">Neonectria punicea</name>
    <dbReference type="NCBI Taxonomy" id="979145"/>
    <lineage>
        <taxon>Eukaryota</taxon>
        <taxon>Fungi</taxon>
        <taxon>Dikarya</taxon>
        <taxon>Ascomycota</taxon>
        <taxon>Pezizomycotina</taxon>
        <taxon>Sordariomycetes</taxon>
        <taxon>Hypocreomycetidae</taxon>
        <taxon>Hypocreales</taxon>
        <taxon>Nectriaceae</taxon>
        <taxon>Neonectria</taxon>
    </lineage>
</organism>
<feature type="compositionally biased region" description="Polar residues" evidence="1">
    <location>
        <begin position="216"/>
        <end position="226"/>
    </location>
</feature>
<gene>
    <name evidence="2" type="ORF">QQX98_012311</name>
</gene>
<evidence type="ECO:0000313" key="3">
    <source>
        <dbReference type="Proteomes" id="UP001498476"/>
    </source>
</evidence>
<reference evidence="2 3" key="1">
    <citation type="journal article" date="2025" name="Microbiol. Resour. Announc.">
        <title>Draft genome sequences for Neonectria magnoliae and Neonectria punicea, canker pathogens of Liriodendron tulipifera and Acer saccharum in West Virginia.</title>
        <authorList>
            <person name="Petronek H.M."/>
            <person name="Kasson M.T."/>
            <person name="Metheny A.M."/>
            <person name="Stauder C.M."/>
            <person name="Lovett B."/>
            <person name="Lynch S.C."/>
            <person name="Garnas J.R."/>
            <person name="Kasson L.R."/>
            <person name="Stajich J.E."/>
        </authorList>
    </citation>
    <scope>NUCLEOTIDE SEQUENCE [LARGE SCALE GENOMIC DNA]</scope>
    <source>
        <strain evidence="2 3">NRRL 64653</strain>
    </source>
</reference>